<evidence type="ECO:0000313" key="3">
    <source>
        <dbReference type="Proteomes" id="UP000265520"/>
    </source>
</evidence>
<reference evidence="2 3" key="1">
    <citation type="journal article" date="2018" name="Front. Plant Sci.">
        <title>Red Clover (Trifolium pratense) and Zigzag Clover (T. medium) - A Picture of Genomic Similarities and Differences.</title>
        <authorList>
            <person name="Dluhosova J."/>
            <person name="Istvanek J."/>
            <person name="Nedelnik J."/>
            <person name="Repkova J."/>
        </authorList>
    </citation>
    <scope>NUCLEOTIDE SEQUENCE [LARGE SCALE GENOMIC DNA]</scope>
    <source>
        <strain evidence="3">cv. 10/8</strain>
        <tissue evidence="2">Leaf</tissue>
    </source>
</reference>
<protein>
    <recommendedName>
        <fullName evidence="1">Retrotransposon gag domain-containing protein</fullName>
    </recommendedName>
</protein>
<feature type="non-terminal residue" evidence="2">
    <location>
        <position position="1"/>
    </location>
</feature>
<dbReference type="Pfam" id="PF03732">
    <property type="entry name" value="Retrotrans_gag"/>
    <property type="match status" value="1"/>
</dbReference>
<comment type="caution">
    <text evidence="2">The sequence shown here is derived from an EMBL/GenBank/DDBJ whole genome shotgun (WGS) entry which is preliminary data.</text>
</comment>
<dbReference type="InterPro" id="IPR005162">
    <property type="entry name" value="Retrotrans_gag_dom"/>
</dbReference>
<keyword evidence="3" id="KW-1185">Reference proteome</keyword>
<dbReference type="EMBL" id="LXQA010314887">
    <property type="protein sequence ID" value="MCI43259.1"/>
    <property type="molecule type" value="Genomic_DNA"/>
</dbReference>
<organism evidence="2 3">
    <name type="scientific">Trifolium medium</name>
    <dbReference type="NCBI Taxonomy" id="97028"/>
    <lineage>
        <taxon>Eukaryota</taxon>
        <taxon>Viridiplantae</taxon>
        <taxon>Streptophyta</taxon>
        <taxon>Embryophyta</taxon>
        <taxon>Tracheophyta</taxon>
        <taxon>Spermatophyta</taxon>
        <taxon>Magnoliopsida</taxon>
        <taxon>eudicotyledons</taxon>
        <taxon>Gunneridae</taxon>
        <taxon>Pentapetalae</taxon>
        <taxon>rosids</taxon>
        <taxon>fabids</taxon>
        <taxon>Fabales</taxon>
        <taxon>Fabaceae</taxon>
        <taxon>Papilionoideae</taxon>
        <taxon>50 kb inversion clade</taxon>
        <taxon>NPAAA clade</taxon>
        <taxon>Hologalegina</taxon>
        <taxon>IRL clade</taxon>
        <taxon>Trifolieae</taxon>
        <taxon>Trifolium</taxon>
    </lineage>
</organism>
<dbReference type="Proteomes" id="UP000265520">
    <property type="component" value="Unassembled WGS sequence"/>
</dbReference>
<feature type="domain" description="Retrotransposon gag" evidence="1">
    <location>
        <begin position="19"/>
        <end position="112"/>
    </location>
</feature>
<evidence type="ECO:0000259" key="1">
    <source>
        <dbReference type="Pfam" id="PF03732"/>
    </source>
</evidence>
<evidence type="ECO:0000313" key="2">
    <source>
        <dbReference type="EMBL" id="MCI43259.1"/>
    </source>
</evidence>
<sequence length="113" mass="13220">RMEDMLEDLECTPAEKVTFATRFFRGSASNWWHGTKEYMVTNEVEINWENFSGLFMGQYVPDSFTFQMGRELSELKQGRSSVAEYTQKFNELVRFSSDANGALSERAKMNKYR</sequence>
<dbReference type="AlphaFoldDB" id="A0A392S3J4"/>
<accession>A0A392S3J4</accession>
<feature type="non-terminal residue" evidence="2">
    <location>
        <position position="113"/>
    </location>
</feature>
<name>A0A392S3J4_9FABA</name>
<proteinExistence type="predicted"/>